<organism evidence="3 4">
    <name type="scientific">Thelohanellus kitauei</name>
    <name type="common">Myxosporean</name>
    <dbReference type="NCBI Taxonomy" id="669202"/>
    <lineage>
        <taxon>Eukaryota</taxon>
        <taxon>Metazoa</taxon>
        <taxon>Cnidaria</taxon>
        <taxon>Myxozoa</taxon>
        <taxon>Myxosporea</taxon>
        <taxon>Bivalvulida</taxon>
        <taxon>Platysporina</taxon>
        <taxon>Myxobolidae</taxon>
        <taxon>Thelohanellus</taxon>
    </lineage>
</organism>
<dbReference type="OMA" id="KAYERTW"/>
<protein>
    <submittedName>
        <fullName evidence="3">General transcription factor IIH subunit 2</fullName>
    </submittedName>
</protein>
<accession>A0A0C2J260</accession>
<feature type="domain" description="VWFA" evidence="2">
    <location>
        <begin position="63"/>
        <end position="201"/>
    </location>
</feature>
<dbReference type="InterPro" id="IPR007198">
    <property type="entry name" value="Ssl1-like"/>
</dbReference>
<comment type="caution">
    <text evidence="3">The sequence shown here is derived from an EMBL/GenBank/DDBJ whole genome shotgun (WGS) entry which is preliminary data.</text>
</comment>
<dbReference type="AlphaFoldDB" id="A0A0C2J260"/>
<dbReference type="GO" id="GO:0006289">
    <property type="term" value="P:nucleotide-excision repair"/>
    <property type="evidence" value="ECO:0007669"/>
    <property type="project" value="TreeGrafter"/>
</dbReference>
<dbReference type="SUPFAM" id="SSF53300">
    <property type="entry name" value="vWA-like"/>
    <property type="match status" value="1"/>
</dbReference>
<dbReference type="PROSITE" id="PS50003">
    <property type="entry name" value="PH_DOMAIN"/>
    <property type="match status" value="1"/>
</dbReference>
<gene>
    <name evidence="3" type="ORF">RF11_08030</name>
</gene>
<dbReference type="Gene3D" id="3.40.50.410">
    <property type="entry name" value="von Willebrand factor, type A domain"/>
    <property type="match status" value="1"/>
</dbReference>
<evidence type="ECO:0000259" key="1">
    <source>
        <dbReference type="PROSITE" id="PS50003"/>
    </source>
</evidence>
<name>A0A0C2J260_THEKT</name>
<dbReference type="PANTHER" id="PTHR12695:SF2">
    <property type="entry name" value="GENERAL TRANSCRIPTION FACTOR IIH SUBUNIT 2-RELATED"/>
    <property type="match status" value="1"/>
</dbReference>
<dbReference type="PROSITE" id="PS50234">
    <property type="entry name" value="VWFA"/>
    <property type="match status" value="1"/>
</dbReference>
<dbReference type="InterPro" id="IPR036465">
    <property type="entry name" value="vWFA_dom_sf"/>
</dbReference>
<keyword evidence="4" id="KW-1185">Reference proteome</keyword>
<dbReference type="GO" id="GO:0006357">
    <property type="term" value="P:regulation of transcription by RNA polymerase II"/>
    <property type="evidence" value="ECO:0007669"/>
    <property type="project" value="TreeGrafter"/>
</dbReference>
<dbReference type="InterPro" id="IPR001849">
    <property type="entry name" value="PH_domain"/>
</dbReference>
<proteinExistence type="predicted"/>
<dbReference type="InterPro" id="IPR002035">
    <property type="entry name" value="VWF_A"/>
</dbReference>
<dbReference type="PANTHER" id="PTHR12695">
    <property type="entry name" value="GENERAL TRANSCRIPTION FACTOR IIH SUBUNIT 2"/>
    <property type="match status" value="1"/>
</dbReference>
<dbReference type="SMART" id="SM00327">
    <property type="entry name" value="VWA"/>
    <property type="match status" value="1"/>
</dbReference>
<reference evidence="3 4" key="1">
    <citation type="journal article" date="2014" name="Genome Biol. Evol.">
        <title>The genome of the myxosporean Thelohanellus kitauei shows adaptations to nutrient acquisition within its fish host.</title>
        <authorList>
            <person name="Yang Y."/>
            <person name="Xiong J."/>
            <person name="Zhou Z."/>
            <person name="Huo F."/>
            <person name="Miao W."/>
            <person name="Ran C."/>
            <person name="Liu Y."/>
            <person name="Zhang J."/>
            <person name="Feng J."/>
            <person name="Wang M."/>
            <person name="Wang M."/>
            <person name="Wang L."/>
            <person name="Yao B."/>
        </authorList>
    </citation>
    <scope>NUCLEOTIDE SEQUENCE [LARGE SCALE GENOMIC DNA]</scope>
    <source>
        <strain evidence="3">Wuqing</strain>
    </source>
</reference>
<dbReference type="EMBL" id="JWZT01001507">
    <property type="protein sequence ID" value="KII71969.1"/>
    <property type="molecule type" value="Genomic_DNA"/>
</dbReference>
<feature type="domain" description="PH" evidence="1">
    <location>
        <begin position="1"/>
        <end position="21"/>
    </location>
</feature>
<dbReference type="OrthoDB" id="284275at2759"/>
<evidence type="ECO:0000259" key="2">
    <source>
        <dbReference type="PROSITE" id="PS50234"/>
    </source>
</evidence>
<dbReference type="GO" id="GO:0005675">
    <property type="term" value="C:transcription factor TFIIH holo complex"/>
    <property type="evidence" value="ECO:0007669"/>
    <property type="project" value="TreeGrafter"/>
</dbReference>
<sequence>MYCDEEENLRDWVKAYERTWESLQEDERGSLKKSVQKAKGEKYRNSCRSILKLHPTCISMIRHIIIVIDSSISMEKTDFRPTRLRVVIKLLESFLSNFFDQNPISQAGIVITFDSSVKTICSLTSQDTLLKESLNQIKTSEGTPSLQNSIEKSLKILEHSPASASKEILIIYGSTSTCDPGDIYESFNKLNDVCVSVISLSCEMFILKYVTDLTGGRHDVAIDEHHFRDCLSLHLSFPRQRESDQR</sequence>
<evidence type="ECO:0000313" key="4">
    <source>
        <dbReference type="Proteomes" id="UP000031668"/>
    </source>
</evidence>
<evidence type="ECO:0000313" key="3">
    <source>
        <dbReference type="EMBL" id="KII71969.1"/>
    </source>
</evidence>
<dbReference type="Proteomes" id="UP000031668">
    <property type="component" value="Unassembled WGS sequence"/>
</dbReference>
<dbReference type="Pfam" id="PF04056">
    <property type="entry name" value="Ssl1"/>
    <property type="match status" value="1"/>
</dbReference>